<dbReference type="PANTHER" id="PTHR43133:SF8">
    <property type="entry name" value="RNA POLYMERASE SIGMA FACTOR HI_1459-RELATED"/>
    <property type="match status" value="1"/>
</dbReference>
<proteinExistence type="inferred from homology"/>
<feature type="domain" description="RNA polymerase sigma-70 region 2" evidence="6">
    <location>
        <begin position="26"/>
        <end position="88"/>
    </location>
</feature>
<dbReference type="SUPFAM" id="SSF88946">
    <property type="entry name" value="Sigma2 domain of RNA polymerase sigma factors"/>
    <property type="match status" value="1"/>
</dbReference>
<dbReference type="InterPro" id="IPR013325">
    <property type="entry name" value="RNA_pol_sigma_r2"/>
</dbReference>
<keyword evidence="4" id="KW-0238">DNA-binding</keyword>
<protein>
    <submittedName>
        <fullName evidence="7">Sigma-70 family RNA polymerase sigma factor</fullName>
    </submittedName>
</protein>
<dbReference type="RefSeq" id="WP_345726904.1">
    <property type="nucleotide sequence ID" value="NZ_BAAAYN010000006.1"/>
</dbReference>
<evidence type="ECO:0000256" key="5">
    <source>
        <dbReference type="ARBA" id="ARBA00023163"/>
    </source>
</evidence>
<dbReference type="Proteomes" id="UP001501676">
    <property type="component" value="Unassembled WGS sequence"/>
</dbReference>
<evidence type="ECO:0000313" key="8">
    <source>
        <dbReference type="Proteomes" id="UP001501676"/>
    </source>
</evidence>
<evidence type="ECO:0000256" key="3">
    <source>
        <dbReference type="ARBA" id="ARBA00023082"/>
    </source>
</evidence>
<dbReference type="InterPro" id="IPR013324">
    <property type="entry name" value="RNA_pol_sigma_r3/r4-like"/>
</dbReference>
<keyword evidence="3" id="KW-0731">Sigma factor</keyword>
<dbReference type="EMBL" id="BAAAYN010000006">
    <property type="protein sequence ID" value="GAA3383884.1"/>
    <property type="molecule type" value="Genomic_DNA"/>
</dbReference>
<accession>A0ABP6SSJ2</accession>
<keyword evidence="2" id="KW-0805">Transcription regulation</keyword>
<comment type="caution">
    <text evidence="7">The sequence shown here is derived from an EMBL/GenBank/DDBJ whole genome shotgun (WGS) entry which is preliminary data.</text>
</comment>
<sequence length="192" mass="20883">MPTEHPVQALVEAALAGDERAWNAIVDRYASLLWAVCRGFGLSTTDTDDVVQVVWLRLLEHLPGLAAPAALPGWLITTTRRECLQHARVSSGRARREAPLLVEPGADLDDLDDELLRAERRAAMRAAFRQLGERCRRLLGLLLTEPRPSYVQISAELGLAIGSIGPIRARCLDDLRRAPELAALLAAPTGGA</sequence>
<dbReference type="InterPro" id="IPR039425">
    <property type="entry name" value="RNA_pol_sigma-70-like"/>
</dbReference>
<dbReference type="Gene3D" id="1.10.10.10">
    <property type="entry name" value="Winged helix-like DNA-binding domain superfamily/Winged helix DNA-binding domain"/>
    <property type="match status" value="1"/>
</dbReference>
<reference evidence="8" key="1">
    <citation type="journal article" date="2019" name="Int. J. Syst. Evol. Microbiol.">
        <title>The Global Catalogue of Microorganisms (GCM) 10K type strain sequencing project: providing services to taxonomists for standard genome sequencing and annotation.</title>
        <authorList>
            <consortium name="The Broad Institute Genomics Platform"/>
            <consortium name="The Broad Institute Genome Sequencing Center for Infectious Disease"/>
            <person name="Wu L."/>
            <person name="Ma J."/>
        </authorList>
    </citation>
    <scope>NUCLEOTIDE SEQUENCE [LARGE SCALE GENOMIC DNA]</scope>
    <source>
        <strain evidence="8">JCM 9458</strain>
    </source>
</reference>
<comment type="similarity">
    <text evidence="1">Belongs to the sigma-70 factor family. ECF subfamily.</text>
</comment>
<evidence type="ECO:0000256" key="1">
    <source>
        <dbReference type="ARBA" id="ARBA00010641"/>
    </source>
</evidence>
<dbReference type="InterPro" id="IPR007627">
    <property type="entry name" value="RNA_pol_sigma70_r2"/>
</dbReference>
<dbReference type="NCBIfam" id="TIGR02937">
    <property type="entry name" value="sigma70-ECF"/>
    <property type="match status" value="1"/>
</dbReference>
<evidence type="ECO:0000256" key="4">
    <source>
        <dbReference type="ARBA" id="ARBA00023125"/>
    </source>
</evidence>
<evidence type="ECO:0000313" key="7">
    <source>
        <dbReference type="EMBL" id="GAA3383884.1"/>
    </source>
</evidence>
<keyword evidence="8" id="KW-1185">Reference proteome</keyword>
<dbReference type="Pfam" id="PF04542">
    <property type="entry name" value="Sigma70_r2"/>
    <property type="match status" value="1"/>
</dbReference>
<keyword evidence="5" id="KW-0804">Transcription</keyword>
<dbReference type="InterPro" id="IPR014284">
    <property type="entry name" value="RNA_pol_sigma-70_dom"/>
</dbReference>
<evidence type="ECO:0000259" key="6">
    <source>
        <dbReference type="Pfam" id="PF04542"/>
    </source>
</evidence>
<name>A0ABP6SSJ2_9ACTN</name>
<evidence type="ECO:0000256" key="2">
    <source>
        <dbReference type="ARBA" id="ARBA00023015"/>
    </source>
</evidence>
<dbReference type="Gene3D" id="1.10.1740.10">
    <property type="match status" value="1"/>
</dbReference>
<dbReference type="SUPFAM" id="SSF88659">
    <property type="entry name" value="Sigma3 and sigma4 domains of RNA polymerase sigma factors"/>
    <property type="match status" value="1"/>
</dbReference>
<organism evidence="7 8">
    <name type="scientific">Cryptosporangium minutisporangium</name>
    <dbReference type="NCBI Taxonomy" id="113569"/>
    <lineage>
        <taxon>Bacteria</taxon>
        <taxon>Bacillati</taxon>
        <taxon>Actinomycetota</taxon>
        <taxon>Actinomycetes</taxon>
        <taxon>Cryptosporangiales</taxon>
        <taxon>Cryptosporangiaceae</taxon>
        <taxon>Cryptosporangium</taxon>
    </lineage>
</organism>
<dbReference type="PANTHER" id="PTHR43133">
    <property type="entry name" value="RNA POLYMERASE ECF-TYPE SIGMA FACTO"/>
    <property type="match status" value="1"/>
</dbReference>
<dbReference type="InterPro" id="IPR036388">
    <property type="entry name" value="WH-like_DNA-bd_sf"/>
</dbReference>
<gene>
    <name evidence="7" type="ORF">GCM10020369_11510</name>
</gene>